<sequence>MDTLQHIPVDFEQSLIELSTSLYKGLDKTDSVCLSPYSITAALLLVMIGASGRSKQQISSAIFQNSLFSDEQQLKFYKSLHSQLTQRAGVNVSFASANRLFVSDQFTVLQTVQENAKRYFGSDISVQDFTESETSAYEMNSWVSGQTDGKIKDLIKKGLVRPKHCNVYN</sequence>
<dbReference type="GO" id="GO:0005615">
    <property type="term" value="C:extracellular space"/>
    <property type="evidence" value="ECO:0007669"/>
    <property type="project" value="InterPro"/>
</dbReference>
<dbReference type="Proteomes" id="UP000683360">
    <property type="component" value="Unassembled WGS sequence"/>
</dbReference>
<dbReference type="SUPFAM" id="SSF56574">
    <property type="entry name" value="Serpins"/>
    <property type="match status" value="1"/>
</dbReference>
<feature type="domain" description="Serpin" evidence="1">
    <location>
        <begin position="17"/>
        <end position="163"/>
    </location>
</feature>
<evidence type="ECO:0000313" key="2">
    <source>
        <dbReference type="EMBL" id="CAG2206545.1"/>
    </source>
</evidence>
<name>A0A8S3RNE2_MYTED</name>
<gene>
    <name evidence="2" type="ORF">MEDL_20868</name>
</gene>
<dbReference type="InterPro" id="IPR042178">
    <property type="entry name" value="Serpin_sf_1"/>
</dbReference>
<dbReference type="Pfam" id="PF00079">
    <property type="entry name" value="Serpin"/>
    <property type="match status" value="1"/>
</dbReference>
<comment type="caution">
    <text evidence="2">The sequence shown here is derived from an EMBL/GenBank/DDBJ whole genome shotgun (WGS) entry which is preliminary data.</text>
</comment>
<dbReference type="AlphaFoldDB" id="A0A8S3RNE2"/>
<accession>A0A8S3RNE2</accession>
<dbReference type="PANTHER" id="PTHR11461:SF372">
    <property type="entry name" value="ACCESSORY GLAND PROTEIN ACP76A-RELATED"/>
    <property type="match status" value="1"/>
</dbReference>
<reference evidence="2" key="1">
    <citation type="submission" date="2021-03" db="EMBL/GenBank/DDBJ databases">
        <authorList>
            <person name="Bekaert M."/>
        </authorList>
    </citation>
    <scope>NUCLEOTIDE SEQUENCE</scope>
</reference>
<organism evidence="2 3">
    <name type="scientific">Mytilus edulis</name>
    <name type="common">Blue mussel</name>
    <dbReference type="NCBI Taxonomy" id="6550"/>
    <lineage>
        <taxon>Eukaryota</taxon>
        <taxon>Metazoa</taxon>
        <taxon>Spiralia</taxon>
        <taxon>Lophotrochozoa</taxon>
        <taxon>Mollusca</taxon>
        <taxon>Bivalvia</taxon>
        <taxon>Autobranchia</taxon>
        <taxon>Pteriomorphia</taxon>
        <taxon>Mytilida</taxon>
        <taxon>Mytiloidea</taxon>
        <taxon>Mytilidae</taxon>
        <taxon>Mytilinae</taxon>
        <taxon>Mytilus</taxon>
    </lineage>
</organism>
<dbReference type="InterPro" id="IPR000215">
    <property type="entry name" value="Serpin_fam"/>
</dbReference>
<evidence type="ECO:0000313" key="3">
    <source>
        <dbReference type="Proteomes" id="UP000683360"/>
    </source>
</evidence>
<dbReference type="InterPro" id="IPR036186">
    <property type="entry name" value="Serpin_sf"/>
</dbReference>
<proteinExistence type="predicted"/>
<dbReference type="Gene3D" id="3.30.497.10">
    <property type="entry name" value="Antithrombin, subunit I, domain 2"/>
    <property type="match status" value="1"/>
</dbReference>
<protein>
    <submittedName>
        <fullName evidence="2">SERPINI2</fullName>
    </submittedName>
</protein>
<keyword evidence="3" id="KW-1185">Reference proteome</keyword>
<dbReference type="InterPro" id="IPR023796">
    <property type="entry name" value="Serpin_dom"/>
</dbReference>
<dbReference type="GO" id="GO:0004867">
    <property type="term" value="F:serine-type endopeptidase inhibitor activity"/>
    <property type="evidence" value="ECO:0007669"/>
    <property type="project" value="InterPro"/>
</dbReference>
<dbReference type="PANTHER" id="PTHR11461">
    <property type="entry name" value="SERINE PROTEASE INHIBITOR, SERPIN"/>
    <property type="match status" value="1"/>
</dbReference>
<evidence type="ECO:0000259" key="1">
    <source>
        <dbReference type="Pfam" id="PF00079"/>
    </source>
</evidence>
<dbReference type="OrthoDB" id="671595at2759"/>
<dbReference type="EMBL" id="CAJPWZ010001054">
    <property type="protein sequence ID" value="CAG2206545.1"/>
    <property type="molecule type" value="Genomic_DNA"/>
</dbReference>